<name>A0A158QIS1_RODNA</name>
<evidence type="ECO:0000313" key="1">
    <source>
        <dbReference type="EMBL" id="VDO07121.1"/>
    </source>
</evidence>
<protein>
    <submittedName>
        <fullName evidence="3">CST complex subunit STN1</fullName>
    </submittedName>
</protein>
<organism evidence="3">
    <name type="scientific">Rodentolepis nana</name>
    <name type="common">Dwarf tapeworm</name>
    <name type="synonym">Hymenolepis nana</name>
    <dbReference type="NCBI Taxonomy" id="102285"/>
    <lineage>
        <taxon>Eukaryota</taxon>
        <taxon>Metazoa</taxon>
        <taxon>Spiralia</taxon>
        <taxon>Lophotrochozoa</taxon>
        <taxon>Platyhelminthes</taxon>
        <taxon>Cestoda</taxon>
        <taxon>Eucestoda</taxon>
        <taxon>Cyclophyllidea</taxon>
        <taxon>Hymenolepididae</taxon>
        <taxon>Rodentolepis</taxon>
    </lineage>
</organism>
<dbReference type="Gene3D" id="2.40.50.140">
    <property type="entry name" value="Nucleic acid-binding proteins"/>
    <property type="match status" value="1"/>
</dbReference>
<dbReference type="EMBL" id="UZAE01012872">
    <property type="protein sequence ID" value="VDO07121.1"/>
    <property type="molecule type" value="Genomic_DNA"/>
</dbReference>
<sequence length="399" mass="45270">MDKLDDDSYWIDGTVLEIPSERCPVILDPFTNMNFRILIGDIQCMSPSNIANGLFIFASRFVSYVDIVGVVRHIDRVVDDGTGQVVCTIWRKNLSPEVPENVSCNNQSAENRALAQKLIQLAVRATPVVSPMLDWKVAELSPCLGVGDTIHLRGRLQLFKESITISANYCCIIKNPQEELDSLLQAYHLKTHIYSQPYDPSQIFENLKSDMFKSSDGELLQRIQHIMESDGLFHFTALDLQLHAQVVEEIRVHSELVVDELCYEPDCNIVHPQNDTEITRSLESASLKSCVLEIIDKFLEVGIIYRSADPIGGKSSYYFTLKNRQLAKHVCQIISVEQKDSEEGVPFNIILEKLRLFSPISKSQRPFRSMTRSALSKLINHLLEKSRIYASFPDCYKIA</sequence>
<accession>A0A158QIS1</accession>
<gene>
    <name evidence="1" type="ORF">HNAJ_LOCUS10074</name>
</gene>
<dbReference type="AlphaFoldDB" id="A0A158QIS1"/>
<dbReference type="STRING" id="102285.A0A158QIS1"/>
<dbReference type="WBParaSite" id="HNAJ_0001007901-mRNA-1">
    <property type="protein sequence ID" value="HNAJ_0001007901-mRNA-1"/>
    <property type="gene ID" value="HNAJ_0001007901"/>
</dbReference>
<evidence type="ECO:0000313" key="3">
    <source>
        <dbReference type="WBParaSite" id="HNAJ_0001007901-mRNA-1"/>
    </source>
</evidence>
<reference evidence="1 2" key="2">
    <citation type="submission" date="2018-11" db="EMBL/GenBank/DDBJ databases">
        <authorList>
            <consortium name="Pathogen Informatics"/>
        </authorList>
    </citation>
    <scope>NUCLEOTIDE SEQUENCE [LARGE SCALE GENOMIC DNA]</scope>
</reference>
<reference evidence="3" key="1">
    <citation type="submission" date="2016-04" db="UniProtKB">
        <authorList>
            <consortium name="WormBaseParasite"/>
        </authorList>
    </citation>
    <scope>IDENTIFICATION</scope>
</reference>
<dbReference type="InterPro" id="IPR012340">
    <property type="entry name" value="NA-bd_OB-fold"/>
</dbReference>
<keyword evidence="2" id="KW-1185">Reference proteome</keyword>
<evidence type="ECO:0000313" key="2">
    <source>
        <dbReference type="Proteomes" id="UP000278807"/>
    </source>
</evidence>
<dbReference type="OrthoDB" id="77828at2759"/>
<dbReference type="Proteomes" id="UP000278807">
    <property type="component" value="Unassembled WGS sequence"/>
</dbReference>
<proteinExistence type="predicted"/>